<dbReference type="Proteomes" id="UP000249799">
    <property type="component" value="Chromosome"/>
</dbReference>
<keyword evidence="2" id="KW-1185">Reference proteome</keyword>
<protein>
    <submittedName>
        <fullName evidence="1">Uncharacterized protein</fullName>
    </submittedName>
</protein>
<organism evidence="1 2">
    <name type="scientific">Bradymonas sediminis</name>
    <dbReference type="NCBI Taxonomy" id="1548548"/>
    <lineage>
        <taxon>Bacteria</taxon>
        <taxon>Deltaproteobacteria</taxon>
        <taxon>Bradymonadales</taxon>
        <taxon>Bradymonadaceae</taxon>
        <taxon>Bradymonas</taxon>
    </lineage>
</organism>
<sequence>MGRFNGLATLALLVGLAAGCGDDPVSKIDLPGEPEAQEQAPVEIASTDGCAIDADCAEGRFCFLGQCAYECDATQPCADGLSCGPRGQCVSAPNPGDGGAGETPAKEPRELPSTLRVLNSPDTVYHLGKEQESITLTLELSEPAPEQGVRYRVARGYTAEDDATRAQIQYSTGGARTVEITLDAGSAALADPEDRKIEQVRVYTELGDYRLAIVPHYAVSGSYVGTATFETFGSTGLPIEFQVVTKPDGVNLDEAEKAWLVLPVGEQFLFSPVADPEVEYVARELVYDDFVEQWVAKFEFGFALDAEGIVSAPATQVRRALRFQVEPGQPGPQGRTLIGEFSDTWTGLYDGRSASGVRQIKDVQFSGQLAMSRFTAAPSYQDISVDAYPNAGPGLQDAPPVDQCDAVVFTGAEATIDSGVYDCASIASAADFESADADAQAACAIAVSHEALSGATTGEKIRDYLDGNATNEFGQSFGEFMEDCAAGTDGTCRPGPQVLCARQLTAHAYRSQDAHADVAHQLVDQYGAVTREAFLGQELGAFGTDSRLRLEWLKSTDYPAVVVSEVKALNEQLLDDWKQKVLDVHLSVLKGQFDPSGLAVLSQEPEGAQASDSRKQLLTYMTQSWRGSMNALTLATTRWNGLLQVEADRAEKAQMVSSRLVDLYLAAGILRNLNLAAGTGYLSAQLADGFADLQRELGKLSLPFDELIYARDAEVVVNTSVDPQSGNDTLLAEREDDAVAEIERAHGSVTSVIERAQAEALSETELRNRMNNEVNDLRDSLVELCGLPVGCTTNDIRTDPTCRVRVDAGKCGFLLDKETDQITGFGSGDQSVSEGGRALLDVANAAQNIGIAQADLDALVQRAALEKQELDVFAVAINDWNTMRLSGVERLETNIAKRQAIRDEAVNQILDDVSERAQIRAAAIESTRETFADWDKIRREGVEVEMGYLISANAAQETADTMRNSAETIHDFTDAFADGLPKGSDDFMSAGRLSTKLVGAATTAGLRTGAMGFDIAATVLETAREAYQLDGDATMAKLQDDNDLSSAITEQELDDLKDHMIATETQSQAEIDQLQEIIEAAQAYQSAQLSFARDMDDFRQRRLDLRQKLTGIAGLDLRVQQARLQYEQAVAVYLGIAQRARLQDAKLQDLLRQRERVNELVGSPAVIFGRANRLDQAEVRLDRAKDKLMDWLVALEYYAVRPFMNQRLSILLARNTYQLEKIAEDLKRLQRSCGGPTNQVSSDLSLRDGLLGLSLPSLDPVTGESMSPSERLRAVLGRGYVPVDKRVRYSTDDSIGSLMSRDPDILSATFFIDLSDFANLELTCNAKIRSVDVELVGDLGEARPTVSILYDGTSALRSCQPGIDDYVAQFGANATNYGKITHLRTVGRSMSPVAGINEFGDPSTSSQTLGGLPLASQYTILINKRAGENSKVDWSKLEDVRLRLSYDYQDIFPVGQCE</sequence>
<dbReference type="OrthoDB" id="5478585at2"/>
<gene>
    <name evidence="1" type="ORF">DN745_16790</name>
</gene>
<evidence type="ECO:0000313" key="1">
    <source>
        <dbReference type="EMBL" id="AWV90889.1"/>
    </source>
</evidence>
<accession>A0A2Z4FPG3</accession>
<reference evidence="1 2" key="1">
    <citation type="submission" date="2018-06" db="EMBL/GenBank/DDBJ databases">
        <title>Lujinxingia sediminis gen. nov. sp. nov., a new facultative anaerobic member of the class Deltaproteobacteria, and proposal of Lujinxingaceae fam. nov.</title>
        <authorList>
            <person name="Guo L.-Y."/>
            <person name="Li C.-M."/>
            <person name="Wang S."/>
            <person name="Du Z.-J."/>
        </authorList>
    </citation>
    <scope>NUCLEOTIDE SEQUENCE [LARGE SCALE GENOMIC DNA]</scope>
    <source>
        <strain evidence="1 2">FA350</strain>
    </source>
</reference>
<dbReference type="KEGG" id="bsed:DN745_16790"/>
<dbReference type="EMBL" id="CP030032">
    <property type="protein sequence ID" value="AWV90889.1"/>
    <property type="molecule type" value="Genomic_DNA"/>
</dbReference>
<proteinExistence type="predicted"/>
<name>A0A2Z4FPG3_9DELT</name>
<evidence type="ECO:0000313" key="2">
    <source>
        <dbReference type="Proteomes" id="UP000249799"/>
    </source>
</evidence>
<dbReference type="PROSITE" id="PS51257">
    <property type="entry name" value="PROKAR_LIPOPROTEIN"/>
    <property type="match status" value="1"/>
</dbReference>